<protein>
    <submittedName>
        <fullName evidence="1">Uncharacterized protein</fullName>
    </submittedName>
</protein>
<dbReference type="AlphaFoldDB" id="A0A8X6SNP8"/>
<keyword evidence="2" id="KW-1185">Reference proteome</keyword>
<sequence>MREAILGLYEREITKPNPGRSDKFDGEGIGVVWCEESLTGRSSSDSRLDSHPESSCASDDYNQVVLFLKSWSEMSSLGLRFGDIKDSRYRRGIDTHSIYHVSKSSSWLDEKDWR</sequence>
<dbReference type="Proteomes" id="UP000887159">
    <property type="component" value="Unassembled WGS sequence"/>
</dbReference>
<gene>
    <name evidence="1" type="ORF">TNCV_647141</name>
</gene>
<evidence type="ECO:0000313" key="1">
    <source>
        <dbReference type="EMBL" id="GFY14670.1"/>
    </source>
</evidence>
<accession>A0A8X6SNP8</accession>
<organism evidence="1 2">
    <name type="scientific">Trichonephila clavipes</name>
    <name type="common">Golden silk orbweaver</name>
    <name type="synonym">Nephila clavipes</name>
    <dbReference type="NCBI Taxonomy" id="2585209"/>
    <lineage>
        <taxon>Eukaryota</taxon>
        <taxon>Metazoa</taxon>
        <taxon>Ecdysozoa</taxon>
        <taxon>Arthropoda</taxon>
        <taxon>Chelicerata</taxon>
        <taxon>Arachnida</taxon>
        <taxon>Araneae</taxon>
        <taxon>Araneomorphae</taxon>
        <taxon>Entelegynae</taxon>
        <taxon>Araneoidea</taxon>
        <taxon>Nephilidae</taxon>
        <taxon>Trichonephila</taxon>
    </lineage>
</organism>
<reference evidence="1" key="1">
    <citation type="submission" date="2020-08" db="EMBL/GenBank/DDBJ databases">
        <title>Multicomponent nature underlies the extraordinary mechanical properties of spider dragline silk.</title>
        <authorList>
            <person name="Kono N."/>
            <person name="Nakamura H."/>
            <person name="Mori M."/>
            <person name="Yoshida Y."/>
            <person name="Ohtoshi R."/>
            <person name="Malay A.D."/>
            <person name="Moran D.A.P."/>
            <person name="Tomita M."/>
            <person name="Numata K."/>
            <person name="Arakawa K."/>
        </authorList>
    </citation>
    <scope>NUCLEOTIDE SEQUENCE</scope>
</reference>
<comment type="caution">
    <text evidence="1">The sequence shown here is derived from an EMBL/GenBank/DDBJ whole genome shotgun (WGS) entry which is preliminary data.</text>
</comment>
<evidence type="ECO:0000313" key="2">
    <source>
        <dbReference type="Proteomes" id="UP000887159"/>
    </source>
</evidence>
<name>A0A8X6SNP8_TRICX</name>
<dbReference type="EMBL" id="BMAU01021331">
    <property type="protein sequence ID" value="GFY14670.1"/>
    <property type="molecule type" value="Genomic_DNA"/>
</dbReference>
<proteinExistence type="predicted"/>